<accession>A0A177MVP9</accession>
<dbReference type="EMBL" id="LUUG01000023">
    <property type="protein sequence ID" value="OAI09672.1"/>
    <property type="molecule type" value="Genomic_DNA"/>
</dbReference>
<sequence>MWCRPQHPFDPQTVEDFLVSFLAVAVSAFVRIIFIVRMRTVVIEQFRLFEGRLFILVILM</sequence>
<gene>
    <name evidence="3" type="ORF">A1332_24310</name>
    <name evidence="2" type="ORF">A1353_24870</name>
</gene>
<reference evidence="4 5" key="1">
    <citation type="submission" date="2016-03" db="EMBL/GenBank/DDBJ databases">
        <authorList>
            <person name="Ploux O."/>
        </authorList>
    </citation>
    <scope>NUCLEOTIDE SEQUENCE [LARGE SCALE GENOMIC DNA]</scope>
    <source>
        <strain evidence="3 5">R-45363</strain>
        <strain evidence="2 4">R-45371</strain>
    </source>
</reference>
<dbReference type="Proteomes" id="UP000078090">
    <property type="component" value="Unassembled WGS sequence"/>
</dbReference>
<evidence type="ECO:0000256" key="1">
    <source>
        <dbReference type="SAM" id="Phobius"/>
    </source>
</evidence>
<organism evidence="3 5">
    <name type="scientific">Methylomonas methanica</name>
    <dbReference type="NCBI Taxonomy" id="421"/>
    <lineage>
        <taxon>Bacteria</taxon>
        <taxon>Pseudomonadati</taxon>
        <taxon>Pseudomonadota</taxon>
        <taxon>Gammaproteobacteria</taxon>
        <taxon>Methylococcales</taxon>
        <taxon>Methylococcaceae</taxon>
        <taxon>Methylomonas</taxon>
    </lineage>
</organism>
<keyword evidence="1" id="KW-0472">Membrane</keyword>
<evidence type="ECO:0000313" key="3">
    <source>
        <dbReference type="EMBL" id="OAI09672.1"/>
    </source>
</evidence>
<evidence type="ECO:0000313" key="2">
    <source>
        <dbReference type="EMBL" id="OAI08293.1"/>
    </source>
</evidence>
<dbReference type="AlphaFoldDB" id="A0A177MVP9"/>
<keyword evidence="1" id="KW-1133">Transmembrane helix</keyword>
<feature type="transmembrane region" description="Helical" evidence="1">
    <location>
        <begin position="17"/>
        <end position="36"/>
    </location>
</feature>
<dbReference type="Proteomes" id="UP000077763">
    <property type="component" value="Unassembled WGS sequence"/>
</dbReference>
<evidence type="ECO:0000313" key="5">
    <source>
        <dbReference type="Proteomes" id="UP000078090"/>
    </source>
</evidence>
<name>A0A177MVP9_METMH</name>
<dbReference type="EMBL" id="LUUH01000023">
    <property type="protein sequence ID" value="OAI08293.1"/>
    <property type="molecule type" value="Genomic_DNA"/>
</dbReference>
<comment type="caution">
    <text evidence="3">The sequence shown here is derived from an EMBL/GenBank/DDBJ whole genome shotgun (WGS) entry which is preliminary data.</text>
</comment>
<proteinExistence type="predicted"/>
<protein>
    <submittedName>
        <fullName evidence="3">Uncharacterized protein</fullName>
    </submittedName>
</protein>
<evidence type="ECO:0000313" key="4">
    <source>
        <dbReference type="Proteomes" id="UP000077763"/>
    </source>
</evidence>
<keyword evidence="1" id="KW-0812">Transmembrane</keyword>